<comment type="caution">
    <text evidence="1">The sequence shown here is derived from an EMBL/GenBank/DDBJ whole genome shotgun (WGS) entry which is preliminary data.</text>
</comment>
<dbReference type="EMBL" id="RQYT01000099">
    <property type="protein sequence ID" value="RRD46788.1"/>
    <property type="molecule type" value="Genomic_DNA"/>
</dbReference>
<dbReference type="OrthoDB" id="3735193at2"/>
<dbReference type="AlphaFoldDB" id="A0A3P1WLW3"/>
<dbReference type="RefSeq" id="WP_125229330.1">
    <property type="nucleotide sequence ID" value="NZ_RQYT01000099.1"/>
</dbReference>
<accession>A0A3P1WLW3</accession>
<evidence type="ECO:0000313" key="1">
    <source>
        <dbReference type="EMBL" id="RRD46788.1"/>
    </source>
</evidence>
<evidence type="ECO:0000313" key="2">
    <source>
        <dbReference type="Proteomes" id="UP000280935"/>
    </source>
</evidence>
<sequence length="194" mass="21467">MVEWGEKLGWFVAGEAPYRMGAEPISRTTKHEVSTVELLGRLNYRPCQDVFPLHRCMEWWRIAPGAQELHDLLQGPLFQPRAGWWLAASADADAGPRFVKATTGLLWWGTREYQPYGGPNHEVVDRSVKEALLGLLPQIGLMSVVPLNNHPVSGVVMFGTPEAIAAAASSVGGVRESQGEEVEKLWHRAGWLAM</sequence>
<reference evidence="1 2" key="1">
    <citation type="submission" date="2018-11" db="EMBL/GenBank/DDBJ databases">
        <title>Genomes From Bacteria Associated with the Canine Oral Cavity: a Test Case for Automated Genome-Based Taxonomic Assignment.</title>
        <authorList>
            <person name="Coil D.A."/>
            <person name="Jospin G."/>
            <person name="Darling A.E."/>
            <person name="Wallis C."/>
            <person name="Davis I.J."/>
            <person name="Harris S."/>
            <person name="Eisen J.A."/>
            <person name="Holcombe L.J."/>
            <person name="O'Flynn C."/>
        </authorList>
    </citation>
    <scope>NUCLEOTIDE SEQUENCE [LARGE SCALE GENOMIC DNA]</scope>
    <source>
        <strain evidence="1 2">OH2822_COT-296</strain>
    </source>
</reference>
<dbReference type="Proteomes" id="UP000280935">
    <property type="component" value="Unassembled WGS sequence"/>
</dbReference>
<protein>
    <submittedName>
        <fullName evidence="1">Uncharacterized protein</fullName>
    </submittedName>
</protein>
<organism evidence="1 2">
    <name type="scientific">Arachnia propionica</name>
    <dbReference type="NCBI Taxonomy" id="1750"/>
    <lineage>
        <taxon>Bacteria</taxon>
        <taxon>Bacillati</taxon>
        <taxon>Actinomycetota</taxon>
        <taxon>Actinomycetes</taxon>
        <taxon>Propionibacteriales</taxon>
        <taxon>Propionibacteriaceae</taxon>
        <taxon>Arachnia</taxon>
    </lineage>
</organism>
<name>A0A3P1WLW3_9ACTN</name>
<proteinExistence type="predicted"/>
<gene>
    <name evidence="1" type="ORF">EII35_15400</name>
</gene>